<name>A0A7D6V9X5_9NOCA</name>
<dbReference type="EMBL" id="CP059399">
    <property type="protein sequence ID" value="QLY29202.1"/>
    <property type="molecule type" value="Genomic_DNA"/>
</dbReference>
<accession>A0A7D6V9X5</accession>
<dbReference type="Proteomes" id="UP000515512">
    <property type="component" value="Chromosome"/>
</dbReference>
<sequence length="45" mass="5141">MELLVLLAIPIAVAVVILRRRHRGEPLDPPATPHEYKQRRHPHGS</sequence>
<dbReference type="KEGG" id="nhu:H0264_28510"/>
<gene>
    <name evidence="2" type="ORF">H0264_28510</name>
</gene>
<reference evidence="2 3" key="1">
    <citation type="submission" date="2020-07" db="EMBL/GenBank/DDBJ databases">
        <authorList>
            <person name="Zhuang K."/>
            <person name="Ran Y."/>
        </authorList>
    </citation>
    <scope>NUCLEOTIDE SEQUENCE [LARGE SCALE GENOMIC DNA]</scope>
    <source>
        <strain evidence="2 3">WCH-YHL-001</strain>
    </source>
</reference>
<organism evidence="2 3">
    <name type="scientific">Nocardia huaxiensis</name>
    <dbReference type="NCBI Taxonomy" id="2755382"/>
    <lineage>
        <taxon>Bacteria</taxon>
        <taxon>Bacillati</taxon>
        <taxon>Actinomycetota</taxon>
        <taxon>Actinomycetes</taxon>
        <taxon>Mycobacteriales</taxon>
        <taxon>Nocardiaceae</taxon>
        <taxon>Nocardia</taxon>
    </lineage>
</organism>
<feature type="region of interest" description="Disordered" evidence="1">
    <location>
        <begin position="23"/>
        <end position="45"/>
    </location>
</feature>
<proteinExistence type="predicted"/>
<evidence type="ECO:0000313" key="3">
    <source>
        <dbReference type="Proteomes" id="UP000515512"/>
    </source>
</evidence>
<evidence type="ECO:0000256" key="1">
    <source>
        <dbReference type="SAM" id="MobiDB-lite"/>
    </source>
</evidence>
<keyword evidence="3" id="KW-1185">Reference proteome</keyword>
<protein>
    <submittedName>
        <fullName evidence="2">Uncharacterized protein</fullName>
    </submittedName>
</protein>
<dbReference type="AlphaFoldDB" id="A0A7D6V9X5"/>
<evidence type="ECO:0000313" key="2">
    <source>
        <dbReference type="EMBL" id="QLY29202.1"/>
    </source>
</evidence>
<dbReference type="RefSeq" id="WP_181580407.1">
    <property type="nucleotide sequence ID" value="NZ_CP059399.1"/>
</dbReference>